<reference evidence="1" key="1">
    <citation type="submission" date="2023-02" db="EMBL/GenBank/DDBJ databases">
        <title>Genome of toxic invasive species Heracleum sosnowskyi carries increased number of genes despite the absence of recent whole-genome duplications.</title>
        <authorList>
            <person name="Schelkunov M."/>
            <person name="Shtratnikova V."/>
            <person name="Makarenko M."/>
            <person name="Klepikova A."/>
            <person name="Omelchenko D."/>
            <person name="Novikova G."/>
            <person name="Obukhova E."/>
            <person name="Bogdanov V."/>
            <person name="Penin A."/>
            <person name="Logacheva M."/>
        </authorList>
    </citation>
    <scope>NUCLEOTIDE SEQUENCE</scope>
    <source>
        <strain evidence="1">Hsosn_3</strain>
        <tissue evidence="1">Leaf</tissue>
    </source>
</reference>
<accession>A0AAD8IZR3</accession>
<dbReference type="AlphaFoldDB" id="A0AAD8IZR3"/>
<comment type="caution">
    <text evidence="1">The sequence shown here is derived from an EMBL/GenBank/DDBJ whole genome shotgun (WGS) entry which is preliminary data.</text>
</comment>
<evidence type="ECO:0000313" key="2">
    <source>
        <dbReference type="Proteomes" id="UP001237642"/>
    </source>
</evidence>
<organism evidence="1 2">
    <name type="scientific">Heracleum sosnowskyi</name>
    <dbReference type="NCBI Taxonomy" id="360622"/>
    <lineage>
        <taxon>Eukaryota</taxon>
        <taxon>Viridiplantae</taxon>
        <taxon>Streptophyta</taxon>
        <taxon>Embryophyta</taxon>
        <taxon>Tracheophyta</taxon>
        <taxon>Spermatophyta</taxon>
        <taxon>Magnoliopsida</taxon>
        <taxon>eudicotyledons</taxon>
        <taxon>Gunneridae</taxon>
        <taxon>Pentapetalae</taxon>
        <taxon>asterids</taxon>
        <taxon>campanulids</taxon>
        <taxon>Apiales</taxon>
        <taxon>Apiaceae</taxon>
        <taxon>Apioideae</taxon>
        <taxon>apioid superclade</taxon>
        <taxon>Tordylieae</taxon>
        <taxon>Tordyliinae</taxon>
        <taxon>Heracleum</taxon>
    </lineage>
</organism>
<gene>
    <name evidence="1" type="ORF">POM88_013014</name>
</gene>
<name>A0AAD8IZR3_9APIA</name>
<reference evidence="1" key="2">
    <citation type="submission" date="2023-05" db="EMBL/GenBank/DDBJ databases">
        <authorList>
            <person name="Schelkunov M.I."/>
        </authorList>
    </citation>
    <scope>NUCLEOTIDE SEQUENCE</scope>
    <source>
        <strain evidence="1">Hsosn_3</strain>
        <tissue evidence="1">Leaf</tissue>
    </source>
</reference>
<dbReference type="EMBL" id="JAUIZM010000003">
    <property type="protein sequence ID" value="KAK1393958.1"/>
    <property type="molecule type" value="Genomic_DNA"/>
</dbReference>
<protein>
    <submittedName>
        <fullName evidence="1">Uncharacterized protein</fullName>
    </submittedName>
</protein>
<keyword evidence="2" id="KW-1185">Reference proteome</keyword>
<sequence>MQPGCIRILIIFFPEGSPASDLVGKKTRLNISAHWCPPCHDVTTKARDPLCYAEDNEAEHDELAKEWTEKVKQTLHVHDAHDLVFVLGYICDKCDEEGHIWAFNCEESKNVLWKTKIDNKDGVDYGDSQLYDNPHTSEGSSQLLWSCLPHFQKTKCYCKLHPLISKSILSSRCCGNEG</sequence>
<proteinExistence type="predicted"/>
<evidence type="ECO:0000313" key="1">
    <source>
        <dbReference type="EMBL" id="KAK1393958.1"/>
    </source>
</evidence>
<dbReference type="Proteomes" id="UP001237642">
    <property type="component" value="Unassembled WGS sequence"/>
</dbReference>